<keyword evidence="1" id="KW-0472">Membrane</keyword>
<proteinExistence type="predicted"/>
<gene>
    <name evidence="2" type="ORF">GCM10009745_46900</name>
</gene>
<protein>
    <recommendedName>
        <fullName evidence="4">DUF2516 family protein</fullName>
    </recommendedName>
</protein>
<name>A0ABN2HYL6_9ACTN</name>
<evidence type="ECO:0000313" key="2">
    <source>
        <dbReference type="EMBL" id="GAA1695693.1"/>
    </source>
</evidence>
<accession>A0ABN2HYL6</accession>
<dbReference type="RefSeq" id="WP_344155727.1">
    <property type="nucleotide sequence ID" value="NZ_BAAANF010000016.1"/>
</dbReference>
<evidence type="ECO:0000313" key="3">
    <source>
        <dbReference type="Proteomes" id="UP001500280"/>
    </source>
</evidence>
<keyword evidence="1" id="KW-1133">Transmembrane helix</keyword>
<dbReference type="EMBL" id="BAAANF010000016">
    <property type="protein sequence ID" value="GAA1695693.1"/>
    <property type="molecule type" value="Genomic_DNA"/>
</dbReference>
<feature type="transmembrane region" description="Helical" evidence="1">
    <location>
        <begin position="44"/>
        <end position="62"/>
    </location>
</feature>
<comment type="caution">
    <text evidence="2">The sequence shown here is derived from an EMBL/GenBank/DDBJ whole genome shotgun (WGS) entry which is preliminary data.</text>
</comment>
<organism evidence="2 3">
    <name type="scientific">Kribbella yunnanensis</name>
    <dbReference type="NCBI Taxonomy" id="190194"/>
    <lineage>
        <taxon>Bacteria</taxon>
        <taxon>Bacillati</taxon>
        <taxon>Actinomycetota</taxon>
        <taxon>Actinomycetes</taxon>
        <taxon>Propionibacteriales</taxon>
        <taxon>Kribbellaceae</taxon>
        <taxon>Kribbella</taxon>
    </lineage>
</organism>
<evidence type="ECO:0008006" key="4">
    <source>
        <dbReference type="Google" id="ProtNLM"/>
    </source>
</evidence>
<sequence>MDDYLGIALGVLAAILYTFLKGYIQKDFGATAGLPPWVPKYVRLFLFCLVTALVLLAIVRSLKPDLQLTFWQALLAGFGYEATIEKLKSRPDRTQVAQTAATPGQ</sequence>
<evidence type="ECO:0000256" key="1">
    <source>
        <dbReference type="SAM" id="Phobius"/>
    </source>
</evidence>
<keyword evidence="1" id="KW-0812">Transmembrane</keyword>
<reference evidence="2 3" key="1">
    <citation type="journal article" date="2019" name="Int. J. Syst. Evol. Microbiol.">
        <title>The Global Catalogue of Microorganisms (GCM) 10K type strain sequencing project: providing services to taxonomists for standard genome sequencing and annotation.</title>
        <authorList>
            <consortium name="The Broad Institute Genomics Platform"/>
            <consortium name="The Broad Institute Genome Sequencing Center for Infectious Disease"/>
            <person name="Wu L."/>
            <person name="Ma J."/>
        </authorList>
    </citation>
    <scope>NUCLEOTIDE SEQUENCE [LARGE SCALE GENOMIC DNA]</scope>
    <source>
        <strain evidence="2 3">JCM 14307</strain>
    </source>
</reference>
<feature type="transmembrane region" description="Helical" evidence="1">
    <location>
        <begin position="6"/>
        <end position="24"/>
    </location>
</feature>
<keyword evidence="3" id="KW-1185">Reference proteome</keyword>
<dbReference type="Proteomes" id="UP001500280">
    <property type="component" value="Unassembled WGS sequence"/>
</dbReference>